<dbReference type="PROSITE" id="PS51127">
    <property type="entry name" value="BIG1"/>
    <property type="match status" value="1"/>
</dbReference>
<dbReference type="Gene3D" id="2.60.40.10">
    <property type="entry name" value="Immunoglobulins"/>
    <property type="match status" value="1"/>
</dbReference>
<organism evidence="4 5">
    <name type="scientific">Candidatus Sulfotelmatobacter kueseliae</name>
    <dbReference type="NCBI Taxonomy" id="2042962"/>
    <lineage>
        <taxon>Bacteria</taxon>
        <taxon>Pseudomonadati</taxon>
        <taxon>Acidobacteriota</taxon>
        <taxon>Terriglobia</taxon>
        <taxon>Terriglobales</taxon>
        <taxon>Candidatus Korobacteraceae</taxon>
        <taxon>Candidatus Sulfotelmatobacter</taxon>
    </lineage>
</organism>
<protein>
    <recommendedName>
        <fullName evidence="3">Big-1 domain-containing protein</fullName>
    </recommendedName>
</protein>
<accession>A0A2U3LDP7</accession>
<evidence type="ECO:0000256" key="2">
    <source>
        <dbReference type="SAM" id="SignalP"/>
    </source>
</evidence>
<reference evidence="5" key="1">
    <citation type="submission" date="2018-02" db="EMBL/GenBank/DDBJ databases">
        <authorList>
            <person name="Hausmann B."/>
        </authorList>
    </citation>
    <scope>NUCLEOTIDE SEQUENCE [LARGE SCALE GENOMIC DNA]</scope>
    <source>
        <strain evidence="5">Peat soil MAG SbA1</strain>
    </source>
</reference>
<name>A0A2U3LDP7_9BACT</name>
<dbReference type="EMBL" id="OMOD01000197">
    <property type="protein sequence ID" value="SPF50045.1"/>
    <property type="molecule type" value="Genomic_DNA"/>
</dbReference>
<dbReference type="Proteomes" id="UP000238701">
    <property type="component" value="Unassembled WGS sequence"/>
</dbReference>
<feature type="signal peptide" evidence="2">
    <location>
        <begin position="1"/>
        <end position="29"/>
    </location>
</feature>
<evidence type="ECO:0000313" key="5">
    <source>
        <dbReference type="Proteomes" id="UP000238701"/>
    </source>
</evidence>
<dbReference type="InterPro" id="IPR013783">
    <property type="entry name" value="Ig-like_fold"/>
</dbReference>
<sequence>MNRKTYGILGLALVSLAFGFLTGCSSSSAPPPPTIAITATGGATQTQTITEAFPTALGVNVTSNGSPATGVTVTFAPPSSGATCTPSATTATTDSSGNASITCTASSTPGAYSVTATATGATTPASFSLTNAPPSVFTFYVSGLEAINEAAFGGPNYYALAGAVAFDVSGNTFPDANGNCGEQDYNDGDGITSPTTGDTIAATGSSMTVNMTTGTGTLVLATNNTNLGVAGIETFTVQFVNASHALITQFDGSATSSGSMDLQSATTDSNFAFTISGTDLNYAPVGYGGIFSVGTGGALTGTADQNDNGTVTPDNALAGSVTAQADAYGRGTASITINGVTLSLVYYNVTAEAMRLIDVDAGGASGAGSAAIGSAYGQGATPAFDSTALGTADVFGVQGNSWGVLYAETGSLVTSGAATGIAPATFSSGEGDGNWEGYVSTPTAPSTPNVSGSYTIASNGYGGATINGLAPVALPYGLYATLSSVNLMDPNNTSGGGGALALDLYPSFSGGTGVIVPQGTIASDGSDLNNSYGFGAQEFNDVSTLPVAPDYVGWEFDYVGQGTFATLALTGTGVISDPFGYFVSGTAGLYGTPTTPIPFAGTAAAPDAAGRYAFPAAGTAGNFAVGPVGTNTTANAFTVVMYEASPALVFSIDEDETATPTYSLWLGTFQEQSASSLKAMHVKHGAVPKAQAKRKH</sequence>
<keyword evidence="2" id="KW-0732">Signal</keyword>
<proteinExistence type="inferred from homology"/>
<evidence type="ECO:0000256" key="1">
    <source>
        <dbReference type="ARBA" id="ARBA00010116"/>
    </source>
</evidence>
<evidence type="ECO:0000259" key="3">
    <source>
        <dbReference type="PROSITE" id="PS51127"/>
    </source>
</evidence>
<dbReference type="SUPFAM" id="SSF49373">
    <property type="entry name" value="Invasin/intimin cell-adhesion fragments"/>
    <property type="match status" value="1"/>
</dbReference>
<dbReference type="PROSITE" id="PS51257">
    <property type="entry name" value="PROKAR_LIPOPROTEIN"/>
    <property type="match status" value="1"/>
</dbReference>
<feature type="chain" id="PRO_5015583328" description="Big-1 domain-containing protein" evidence="2">
    <location>
        <begin position="30"/>
        <end position="696"/>
    </location>
</feature>
<feature type="domain" description="Big-1" evidence="3">
    <location>
        <begin position="38"/>
        <end position="132"/>
    </location>
</feature>
<dbReference type="InterPro" id="IPR008964">
    <property type="entry name" value="Invasin/intimin_cell_adhesion"/>
</dbReference>
<evidence type="ECO:0000313" key="4">
    <source>
        <dbReference type="EMBL" id="SPF50045.1"/>
    </source>
</evidence>
<dbReference type="AlphaFoldDB" id="A0A2U3LDP7"/>
<gene>
    <name evidence="4" type="ORF">SBA1_980048</name>
</gene>
<comment type="similarity">
    <text evidence="1">Belongs to the intimin/invasin family.</text>
</comment>
<dbReference type="InterPro" id="IPR003344">
    <property type="entry name" value="Big_1_dom"/>
</dbReference>